<protein>
    <submittedName>
        <fullName evidence="1">Uncharacterized protein</fullName>
    </submittedName>
</protein>
<geneLocation type="plasmid" evidence="1">
    <name>unnamed</name>
</geneLocation>
<sequence>MRKNVFLYTLLMVGMMSCNLDSKLLLGENKEKIKEESESVTKQDSTKDIVVNTVQSDVQVLLLREKNLLMKMHL</sequence>
<organism evidence="1">
    <name type="scientific">Borrelia crocidurae DOU</name>
    <dbReference type="NCBI Taxonomy" id="1293575"/>
    <lineage>
        <taxon>Bacteria</taxon>
        <taxon>Pseudomonadati</taxon>
        <taxon>Spirochaetota</taxon>
        <taxon>Spirochaetia</taxon>
        <taxon>Spirochaetales</taxon>
        <taxon>Borreliaceae</taxon>
        <taxon>Borrelia</taxon>
    </lineage>
</organism>
<dbReference type="HOGENOM" id="CLU_2680368_0_0_12"/>
<proteinExistence type="predicted"/>
<dbReference type="EMBL" id="CP004305">
    <property type="protein sequence ID" value="AHH07181.1"/>
    <property type="molecule type" value="Genomic_DNA"/>
</dbReference>
<dbReference type="RefSeq" id="WP_025401197.1">
    <property type="nucleotide sequence ID" value="NZ_CP004305.1"/>
</dbReference>
<dbReference type="PROSITE" id="PS51257">
    <property type="entry name" value="PROKAR_LIPOPROTEIN"/>
    <property type="match status" value="1"/>
</dbReference>
<reference evidence="1" key="1">
    <citation type="submission" date="2013-02" db="EMBL/GenBank/DDBJ databases">
        <title>Comparative genomics of Borrelia species.</title>
        <authorList>
            <person name="Schwan T.G."/>
            <person name="Raffel S.J."/>
            <person name="Porcella S.F."/>
        </authorList>
    </citation>
    <scope>NUCLEOTIDE SEQUENCE</scope>
    <source>
        <strain evidence="1">DOU</strain>
        <plasmid evidence="1">unnamed</plasmid>
    </source>
</reference>
<evidence type="ECO:0000313" key="1">
    <source>
        <dbReference type="EMBL" id="AHH07181.1"/>
    </source>
</evidence>
<accession>W5SQ05</accession>
<name>W5SQ05_9SPIR</name>
<keyword evidence="1" id="KW-0614">Plasmid</keyword>
<gene>
    <name evidence="1" type="ORF">BCD_1115</name>
</gene>
<dbReference type="AlphaFoldDB" id="W5SQ05"/>